<sequence>MRSAVGRPLSLERSCDSHTGFGRTPRVPLRAHKQQKPRPRPAGPWLLERYGSPAALRKAGRRKLAAREPVPSPTCGGILRKADETNLPQ</sequence>
<name>A0A919AMC4_9ACTN</name>
<feature type="region of interest" description="Disordered" evidence="1">
    <location>
        <begin position="61"/>
        <end position="89"/>
    </location>
</feature>
<reference evidence="2" key="2">
    <citation type="submission" date="2020-09" db="EMBL/GenBank/DDBJ databases">
        <authorList>
            <person name="Sun Q."/>
            <person name="Ohkuma M."/>
        </authorList>
    </citation>
    <scope>NUCLEOTIDE SEQUENCE</scope>
    <source>
        <strain evidence="2">JCM 3302</strain>
    </source>
</reference>
<feature type="compositionally biased region" description="Basic and acidic residues" evidence="1">
    <location>
        <begin position="80"/>
        <end position="89"/>
    </location>
</feature>
<organism evidence="2 3">
    <name type="scientific">Streptomyces spiralis</name>
    <dbReference type="NCBI Taxonomy" id="66376"/>
    <lineage>
        <taxon>Bacteria</taxon>
        <taxon>Bacillati</taxon>
        <taxon>Actinomycetota</taxon>
        <taxon>Actinomycetes</taxon>
        <taxon>Kitasatosporales</taxon>
        <taxon>Streptomycetaceae</taxon>
        <taxon>Streptomyces</taxon>
    </lineage>
</organism>
<reference evidence="2" key="1">
    <citation type="journal article" date="2014" name="Int. J. Syst. Evol. Microbiol.">
        <title>Complete genome sequence of Corynebacterium casei LMG S-19264T (=DSM 44701T), isolated from a smear-ripened cheese.</title>
        <authorList>
            <consortium name="US DOE Joint Genome Institute (JGI-PGF)"/>
            <person name="Walter F."/>
            <person name="Albersmeier A."/>
            <person name="Kalinowski J."/>
            <person name="Ruckert C."/>
        </authorList>
    </citation>
    <scope>NUCLEOTIDE SEQUENCE</scope>
    <source>
        <strain evidence="2">JCM 3302</strain>
    </source>
</reference>
<dbReference type="Proteomes" id="UP000641386">
    <property type="component" value="Unassembled WGS sequence"/>
</dbReference>
<dbReference type="AlphaFoldDB" id="A0A919AMC4"/>
<feature type="region of interest" description="Disordered" evidence="1">
    <location>
        <begin position="1"/>
        <end position="47"/>
    </location>
</feature>
<gene>
    <name evidence="2" type="ORF">GCM10014715_83830</name>
</gene>
<comment type="caution">
    <text evidence="2">The sequence shown here is derived from an EMBL/GenBank/DDBJ whole genome shotgun (WGS) entry which is preliminary data.</text>
</comment>
<feature type="compositionally biased region" description="Basic residues" evidence="1">
    <location>
        <begin position="29"/>
        <end position="39"/>
    </location>
</feature>
<evidence type="ECO:0000256" key="1">
    <source>
        <dbReference type="SAM" id="MobiDB-lite"/>
    </source>
</evidence>
<evidence type="ECO:0000313" key="2">
    <source>
        <dbReference type="EMBL" id="GHF15791.1"/>
    </source>
</evidence>
<dbReference type="EMBL" id="BNBC01000072">
    <property type="protein sequence ID" value="GHF15791.1"/>
    <property type="molecule type" value="Genomic_DNA"/>
</dbReference>
<accession>A0A919AMC4</accession>
<evidence type="ECO:0000313" key="3">
    <source>
        <dbReference type="Proteomes" id="UP000641386"/>
    </source>
</evidence>
<protein>
    <submittedName>
        <fullName evidence="2">Uncharacterized protein</fullName>
    </submittedName>
</protein>
<keyword evidence="3" id="KW-1185">Reference proteome</keyword>
<proteinExistence type="predicted"/>